<evidence type="ECO:0000256" key="2">
    <source>
        <dbReference type="ARBA" id="ARBA00012417"/>
    </source>
</evidence>
<evidence type="ECO:0000256" key="1">
    <source>
        <dbReference type="ARBA" id="ARBA00001946"/>
    </source>
</evidence>
<dbReference type="SUPFAM" id="SSF81301">
    <property type="entry name" value="Nucleotidyltransferase"/>
    <property type="match status" value="1"/>
</dbReference>
<evidence type="ECO:0000256" key="5">
    <source>
        <dbReference type="ARBA" id="ARBA00022695"/>
    </source>
</evidence>
<keyword evidence="12" id="KW-0540">Nuclease</keyword>
<dbReference type="CDD" id="cd07436">
    <property type="entry name" value="PHP_PolX"/>
    <property type="match status" value="1"/>
</dbReference>
<organism evidence="12 13">
    <name type="scientific">Aquibacillus koreensis</name>
    <dbReference type="NCBI Taxonomy" id="279446"/>
    <lineage>
        <taxon>Bacteria</taxon>
        <taxon>Bacillati</taxon>
        <taxon>Bacillota</taxon>
        <taxon>Bacilli</taxon>
        <taxon>Bacillales</taxon>
        <taxon>Bacillaceae</taxon>
        <taxon>Aquibacillus</taxon>
    </lineage>
</organism>
<dbReference type="InterPro" id="IPR047967">
    <property type="entry name" value="PolX_PHP"/>
</dbReference>
<dbReference type="CDD" id="cd00141">
    <property type="entry name" value="NT_POLXc"/>
    <property type="match status" value="1"/>
</dbReference>
<dbReference type="AlphaFoldDB" id="A0A9X3WG99"/>
<dbReference type="GO" id="GO:0008270">
    <property type="term" value="F:zinc ion binding"/>
    <property type="evidence" value="ECO:0007669"/>
    <property type="project" value="TreeGrafter"/>
</dbReference>
<dbReference type="PANTHER" id="PTHR36928">
    <property type="entry name" value="PHOSPHATASE YCDX-RELATED"/>
    <property type="match status" value="1"/>
</dbReference>
<proteinExistence type="predicted"/>
<dbReference type="SMART" id="SM00278">
    <property type="entry name" value="HhH1"/>
    <property type="match status" value="3"/>
</dbReference>
<evidence type="ECO:0000256" key="7">
    <source>
        <dbReference type="ARBA" id="ARBA00022932"/>
    </source>
</evidence>
<dbReference type="Pfam" id="PF02811">
    <property type="entry name" value="PHP"/>
    <property type="match status" value="1"/>
</dbReference>
<evidence type="ECO:0000259" key="11">
    <source>
        <dbReference type="SMART" id="SM00483"/>
    </source>
</evidence>
<dbReference type="Gene3D" id="3.20.20.140">
    <property type="entry name" value="Metal-dependent hydrolases"/>
    <property type="match status" value="1"/>
</dbReference>
<feature type="domain" description="DNA-directed DNA polymerase X" evidence="11">
    <location>
        <begin position="2"/>
        <end position="316"/>
    </location>
</feature>
<evidence type="ECO:0000256" key="4">
    <source>
        <dbReference type="ARBA" id="ARBA00022679"/>
    </source>
</evidence>
<keyword evidence="12" id="KW-0378">Hydrolase</keyword>
<keyword evidence="12" id="KW-0269">Exonuclease</keyword>
<keyword evidence="13" id="KW-1185">Reference proteome</keyword>
<dbReference type="InterPro" id="IPR004013">
    <property type="entry name" value="PHP_dom"/>
</dbReference>
<keyword evidence="6" id="KW-0235">DNA replication</keyword>
<evidence type="ECO:0000259" key="10">
    <source>
        <dbReference type="SMART" id="SM00481"/>
    </source>
</evidence>
<dbReference type="SUPFAM" id="SSF47802">
    <property type="entry name" value="DNA polymerase beta, N-terminal domain-like"/>
    <property type="match status" value="1"/>
</dbReference>
<evidence type="ECO:0000259" key="9">
    <source>
        <dbReference type="SMART" id="SM00278"/>
    </source>
</evidence>
<dbReference type="InterPro" id="IPR029398">
    <property type="entry name" value="PolB_thumb"/>
</dbReference>
<dbReference type="InterPro" id="IPR022311">
    <property type="entry name" value="PolX-like"/>
</dbReference>
<dbReference type="Gene3D" id="3.30.210.10">
    <property type="entry name" value="DNA polymerase, thumb domain"/>
    <property type="match status" value="1"/>
</dbReference>
<protein>
    <recommendedName>
        <fullName evidence="2">DNA-directed DNA polymerase</fullName>
        <ecNumber evidence="2">2.7.7.7</ecNumber>
    </recommendedName>
</protein>
<dbReference type="GO" id="GO:0003677">
    <property type="term" value="F:DNA binding"/>
    <property type="evidence" value="ECO:0007669"/>
    <property type="project" value="InterPro"/>
</dbReference>
<dbReference type="NCBIfam" id="NF006375">
    <property type="entry name" value="PRK08609.1"/>
    <property type="match status" value="1"/>
</dbReference>
<dbReference type="EC" id="2.7.7.7" evidence="2"/>
<evidence type="ECO:0000256" key="3">
    <source>
        <dbReference type="ARBA" id="ARBA00022634"/>
    </source>
</evidence>
<evidence type="ECO:0000313" key="13">
    <source>
        <dbReference type="Proteomes" id="UP001145072"/>
    </source>
</evidence>
<dbReference type="SMART" id="SM00481">
    <property type="entry name" value="POLIIIAc"/>
    <property type="match status" value="1"/>
</dbReference>
<comment type="cofactor">
    <cofactor evidence="1">
        <name>Mg(2+)</name>
        <dbReference type="ChEBI" id="CHEBI:18420"/>
    </cofactor>
</comment>
<dbReference type="InterPro" id="IPR003583">
    <property type="entry name" value="Hlx-hairpin-Hlx_DNA-bd_motif"/>
</dbReference>
<feature type="domain" description="Helix-hairpin-helix DNA-binding motif class 1" evidence="9">
    <location>
        <begin position="125"/>
        <end position="144"/>
    </location>
</feature>
<dbReference type="InterPro" id="IPR002054">
    <property type="entry name" value="DNA-dir_DNA_pol_X"/>
</dbReference>
<comment type="caution">
    <text evidence="12">The sequence shown here is derived from an EMBL/GenBank/DDBJ whole genome shotgun (WGS) entry which is preliminary data.</text>
</comment>
<dbReference type="InterPro" id="IPR043519">
    <property type="entry name" value="NT_sf"/>
</dbReference>
<keyword evidence="5" id="KW-0548">Nucleotidyltransferase</keyword>
<dbReference type="InterPro" id="IPR010996">
    <property type="entry name" value="HHH_MUS81"/>
</dbReference>
<evidence type="ECO:0000256" key="6">
    <source>
        <dbReference type="ARBA" id="ARBA00022705"/>
    </source>
</evidence>
<gene>
    <name evidence="12" type="primary">polX</name>
    <name evidence="12" type="ORF">NC661_02310</name>
</gene>
<dbReference type="Gene3D" id="3.30.460.10">
    <property type="entry name" value="Beta Polymerase, domain 2"/>
    <property type="match status" value="1"/>
</dbReference>
<keyword evidence="7" id="KW-0239">DNA-directed DNA polymerase</keyword>
<dbReference type="GO" id="GO:0042578">
    <property type="term" value="F:phosphoric ester hydrolase activity"/>
    <property type="evidence" value="ECO:0007669"/>
    <property type="project" value="TreeGrafter"/>
</dbReference>
<feature type="domain" description="Polymerase/histidinol phosphatase N-terminal" evidence="10">
    <location>
        <begin position="338"/>
        <end position="417"/>
    </location>
</feature>
<dbReference type="GO" id="GO:0003887">
    <property type="term" value="F:DNA-directed DNA polymerase activity"/>
    <property type="evidence" value="ECO:0007669"/>
    <property type="project" value="UniProtKB-KW"/>
</dbReference>
<dbReference type="InterPro" id="IPR037160">
    <property type="entry name" value="DNA_Pol_thumb_sf"/>
</dbReference>
<dbReference type="FunFam" id="3.20.20.140:FF:000047">
    <property type="entry name" value="PHP domain-containing protein"/>
    <property type="match status" value="1"/>
</dbReference>
<dbReference type="InterPro" id="IPR003141">
    <property type="entry name" value="Pol/His_phosphatase_N"/>
</dbReference>
<dbReference type="Proteomes" id="UP001145072">
    <property type="component" value="Unassembled WGS sequence"/>
</dbReference>
<comment type="catalytic activity">
    <reaction evidence="8">
        <text>DNA(n) + a 2'-deoxyribonucleoside 5'-triphosphate = DNA(n+1) + diphosphate</text>
        <dbReference type="Rhea" id="RHEA:22508"/>
        <dbReference type="Rhea" id="RHEA-COMP:17339"/>
        <dbReference type="Rhea" id="RHEA-COMP:17340"/>
        <dbReference type="ChEBI" id="CHEBI:33019"/>
        <dbReference type="ChEBI" id="CHEBI:61560"/>
        <dbReference type="ChEBI" id="CHEBI:173112"/>
        <dbReference type="EC" id="2.7.7.7"/>
    </reaction>
</comment>
<dbReference type="PIRSF" id="PIRSF005047">
    <property type="entry name" value="UCP005047_YshC"/>
    <property type="match status" value="1"/>
</dbReference>
<dbReference type="SUPFAM" id="SSF89550">
    <property type="entry name" value="PHP domain-like"/>
    <property type="match status" value="1"/>
</dbReference>
<dbReference type="GO" id="GO:0004527">
    <property type="term" value="F:exonuclease activity"/>
    <property type="evidence" value="ECO:0007669"/>
    <property type="project" value="UniProtKB-KW"/>
</dbReference>
<dbReference type="PANTHER" id="PTHR36928:SF1">
    <property type="entry name" value="PHOSPHATASE YCDX-RELATED"/>
    <property type="match status" value="1"/>
</dbReference>
<accession>A0A9X3WG99</accession>
<sequence>MAIDKKDVIKLLETIAVYLELKGENPFKIAAYRKAAQALEADDRSLSEIDDFTKLNGVGKGTAAVIDEFIKDEQSDTLQQLQQEVPEGLIPLLQLPGLGGKKLSKLYQELGVIDAASLKQACEDGKVEALKGFGKKTAEKILKALEEASSRPERLPLAFMLPIVERIEAFLGEMNEVEKFSRAGSVRRMRETSKDLDFIIASHSPLKIRDQLLKMNGIKETIASGETKVSVVLSEGYDVGVDFRIVTPEEFATTLHHFTGSKDHNVAMRQLAKAQGEKISEYGVENVETSEVKRFETEEAFFKHFGLTYIPPEIRENNGEIEASKNKIDLVSYQDIRGDLHMHTSWSDGAQSVEEMVSIAINRGYDYTAITDHSKYLKVANGLDEQRLRKQREEIERLREKYPDFHIFAGVEMDILPDGSLDFDDAFLSEMDYVIGAIHSSFNQTQEQIMGRLTAALENPYVNVIAHPTGRLIGRRKGYDVDVEQLIKRAKETGTVLELNANPNRFDLAAEWVKYAQEQGVYIAVNTDAHSYKTLDFMEVGIGVARRGWLKKETVINTWSKEELIQLFRSKG</sequence>
<dbReference type="Gene3D" id="1.10.150.20">
    <property type="entry name" value="5' to 3' exonuclease, C-terminal subdomain"/>
    <property type="match status" value="1"/>
</dbReference>
<name>A0A9X3WG99_9BACI</name>
<reference evidence="12" key="1">
    <citation type="submission" date="2022-06" db="EMBL/GenBank/DDBJ databases">
        <title>Aquibacillus sp. a new bacterium isolated from soil saline samples.</title>
        <authorList>
            <person name="Galisteo C."/>
            <person name="De La Haba R."/>
            <person name="Sanchez-Porro C."/>
            <person name="Ventosa A."/>
        </authorList>
    </citation>
    <scope>NUCLEOTIDE SEQUENCE</scope>
    <source>
        <strain evidence="12">JCM 12387</strain>
    </source>
</reference>
<dbReference type="EMBL" id="JAMQJZ010000001">
    <property type="protein sequence ID" value="MDC3419210.1"/>
    <property type="molecule type" value="Genomic_DNA"/>
</dbReference>
<feature type="domain" description="Helix-hairpin-helix DNA-binding motif class 1" evidence="9">
    <location>
        <begin position="90"/>
        <end position="109"/>
    </location>
</feature>
<dbReference type="SUPFAM" id="SSF158702">
    <property type="entry name" value="Sec63 N-terminal domain-like"/>
    <property type="match status" value="1"/>
</dbReference>
<keyword evidence="3" id="KW-0237">DNA synthesis</keyword>
<evidence type="ECO:0000256" key="8">
    <source>
        <dbReference type="ARBA" id="ARBA00049244"/>
    </source>
</evidence>
<dbReference type="GO" id="GO:0006281">
    <property type="term" value="P:DNA repair"/>
    <property type="evidence" value="ECO:0007669"/>
    <property type="project" value="InterPro"/>
</dbReference>
<dbReference type="InterPro" id="IPR050243">
    <property type="entry name" value="PHP_phosphatase"/>
</dbReference>
<dbReference type="GO" id="GO:0005829">
    <property type="term" value="C:cytosol"/>
    <property type="evidence" value="ECO:0007669"/>
    <property type="project" value="TreeGrafter"/>
</dbReference>
<dbReference type="InterPro" id="IPR016195">
    <property type="entry name" value="Pol/histidinol_Pase-like"/>
</dbReference>
<keyword evidence="4" id="KW-0808">Transferase</keyword>
<dbReference type="Pfam" id="PF14520">
    <property type="entry name" value="HHH_5"/>
    <property type="match status" value="1"/>
</dbReference>
<feature type="domain" description="Helix-hairpin-helix DNA-binding motif class 1" evidence="9">
    <location>
        <begin position="50"/>
        <end position="69"/>
    </location>
</feature>
<dbReference type="InterPro" id="IPR027421">
    <property type="entry name" value="DNA_pol_lamdba_lyase_dom_sf"/>
</dbReference>
<dbReference type="SMART" id="SM00483">
    <property type="entry name" value="POLXc"/>
    <property type="match status" value="1"/>
</dbReference>
<dbReference type="Gene3D" id="1.10.150.110">
    <property type="entry name" value="DNA polymerase beta, N-terminal domain-like"/>
    <property type="match status" value="1"/>
</dbReference>
<dbReference type="Pfam" id="PF14716">
    <property type="entry name" value="HHH_8"/>
    <property type="match status" value="1"/>
</dbReference>
<dbReference type="RefSeq" id="WP_259867390.1">
    <property type="nucleotide sequence ID" value="NZ_JAMQJZ010000001.1"/>
</dbReference>
<dbReference type="Pfam" id="PF14791">
    <property type="entry name" value="DNA_pol_B_thumb"/>
    <property type="match status" value="1"/>
</dbReference>
<evidence type="ECO:0000313" key="12">
    <source>
        <dbReference type="EMBL" id="MDC3419210.1"/>
    </source>
</evidence>